<name>A0A1H9XTU3_9MICO</name>
<organism evidence="1 2">
    <name type="scientific">Pedococcus cremeus</name>
    <dbReference type="NCBI Taxonomy" id="587636"/>
    <lineage>
        <taxon>Bacteria</taxon>
        <taxon>Bacillati</taxon>
        <taxon>Actinomycetota</taxon>
        <taxon>Actinomycetes</taxon>
        <taxon>Micrococcales</taxon>
        <taxon>Intrasporangiaceae</taxon>
        <taxon>Pedococcus</taxon>
    </lineage>
</organism>
<accession>A0A1H9XTU3</accession>
<proteinExistence type="predicted"/>
<protein>
    <submittedName>
        <fullName evidence="1">Uncharacterized protein</fullName>
    </submittedName>
</protein>
<evidence type="ECO:0000313" key="1">
    <source>
        <dbReference type="EMBL" id="SES49571.1"/>
    </source>
</evidence>
<dbReference type="EMBL" id="FOHB01000013">
    <property type="protein sequence ID" value="SES49571.1"/>
    <property type="molecule type" value="Genomic_DNA"/>
</dbReference>
<sequence length="199" mass="21338">MLLLRGEPDQVARWAARGLVATRVVPLPSWTAVLPAEAGSRAQPPYDDALSVLASRPVAHRLRAAVGLFAIDGRAVVTVQGHGWRAVQRWLVWQPGRGATRAPGLQVARPADLLAAAGAGTRGVGAELAALLRETRGDALEVLTDLMRVLGLPGDGLLADGPRRDEGELVEPDHRVVARFDALMLEEARHRAEQEEEAQ</sequence>
<evidence type="ECO:0000313" key="2">
    <source>
        <dbReference type="Proteomes" id="UP000199019"/>
    </source>
</evidence>
<keyword evidence="2" id="KW-1185">Reference proteome</keyword>
<dbReference type="AlphaFoldDB" id="A0A1H9XTU3"/>
<reference evidence="2" key="1">
    <citation type="submission" date="2016-10" db="EMBL/GenBank/DDBJ databases">
        <authorList>
            <person name="Varghese N."/>
            <person name="Submissions S."/>
        </authorList>
    </citation>
    <scope>NUCLEOTIDE SEQUENCE [LARGE SCALE GENOMIC DNA]</scope>
    <source>
        <strain evidence="2">CGMCC 1.6963</strain>
    </source>
</reference>
<gene>
    <name evidence="1" type="ORF">SAMN05216199_0425</name>
</gene>
<dbReference type="Proteomes" id="UP000199019">
    <property type="component" value="Unassembled WGS sequence"/>
</dbReference>
<dbReference type="STRING" id="587636.SAMN05216199_0425"/>